<feature type="transmembrane region" description="Helical" evidence="9">
    <location>
        <begin position="183"/>
        <end position="205"/>
    </location>
</feature>
<evidence type="ECO:0000256" key="6">
    <source>
        <dbReference type="ARBA" id="ARBA00023136"/>
    </source>
</evidence>
<keyword evidence="3 9" id="KW-0812">Transmembrane</keyword>
<comment type="caution">
    <text evidence="9">Lacks conserved residue(s) required for the propagation of feature annotation.</text>
</comment>
<feature type="transmembrane region" description="Helical" evidence="9">
    <location>
        <begin position="272"/>
        <end position="292"/>
    </location>
</feature>
<gene>
    <name evidence="10" type="ORF">PUN28_012800</name>
</gene>
<feature type="transmembrane region" description="Helical" evidence="9">
    <location>
        <begin position="119"/>
        <end position="137"/>
    </location>
</feature>
<evidence type="ECO:0000256" key="5">
    <source>
        <dbReference type="ARBA" id="ARBA00022989"/>
    </source>
</evidence>
<keyword evidence="4 9" id="KW-0552">Olfaction</keyword>
<comment type="similarity">
    <text evidence="9">Belongs to the insect chemoreceptor superfamily. Heteromeric odorant receptor channel (TC 1.A.69) family.</text>
</comment>
<keyword evidence="11" id="KW-1185">Reference proteome</keyword>
<dbReference type="EMBL" id="JADYXP020000013">
    <property type="protein sequence ID" value="KAL0111053.1"/>
    <property type="molecule type" value="Genomic_DNA"/>
</dbReference>
<keyword evidence="8 9" id="KW-0807">Transducer</keyword>
<dbReference type="GO" id="GO:0005549">
    <property type="term" value="F:odorant binding"/>
    <property type="evidence" value="ECO:0007669"/>
    <property type="project" value="InterPro"/>
</dbReference>
<evidence type="ECO:0000256" key="2">
    <source>
        <dbReference type="ARBA" id="ARBA00022606"/>
    </source>
</evidence>
<keyword evidence="7 9" id="KW-0675">Receptor</keyword>
<evidence type="ECO:0000256" key="3">
    <source>
        <dbReference type="ARBA" id="ARBA00022692"/>
    </source>
</evidence>
<comment type="caution">
    <text evidence="10">The sequence shown here is derived from an EMBL/GenBank/DDBJ whole genome shotgun (WGS) entry which is preliminary data.</text>
</comment>
<sequence>MTIVSTVGLSMQIGLRSIGIWPNAPYAFLFRGAWILTTGIVQTFQYWWVVIHFGNDDMSHLIDGLSVTVEYTLMSLKLIILWLNSRIFYDVLAAMAADWKEAAINEMQTMTSKANISRYIANVIIGLHSAAVIVYVIDVLVFRTSNYNVDGIETSVREFTLKLQLPFECNESPLYEVIMLLEFLHQLVASATNGVLNCLIITLILHISGQIEILCNALRDISLGKNNQEELILSIKALISKHQKIIVFSGSIEQIFCYIALIQVFSGLIKSLIFYMVVTIEAFIFCFCGEYLSAKSKMIGDAAYNSIWYDFKLNECKLVLFIILRSQRRLTITAGKMMDLSLEGFTSIMKASLSYVSILHAMY</sequence>
<keyword evidence="5 9" id="KW-1133">Transmembrane helix</keyword>
<dbReference type="GO" id="GO:0004984">
    <property type="term" value="F:olfactory receptor activity"/>
    <property type="evidence" value="ECO:0007669"/>
    <property type="project" value="InterPro"/>
</dbReference>
<name>A0AAW2F831_9HYME</name>
<keyword evidence="2 9" id="KW-0716">Sensory transduction</keyword>
<evidence type="ECO:0000256" key="9">
    <source>
        <dbReference type="RuleBase" id="RU351113"/>
    </source>
</evidence>
<dbReference type="PANTHER" id="PTHR21137">
    <property type="entry name" value="ODORANT RECEPTOR"/>
    <property type="match status" value="1"/>
</dbReference>
<dbReference type="Pfam" id="PF02949">
    <property type="entry name" value="7tm_6"/>
    <property type="match status" value="2"/>
</dbReference>
<dbReference type="GO" id="GO:0005886">
    <property type="term" value="C:plasma membrane"/>
    <property type="evidence" value="ECO:0007669"/>
    <property type="project" value="UniProtKB-SubCell"/>
</dbReference>
<feature type="transmembrane region" description="Helical" evidence="9">
    <location>
        <begin position="245"/>
        <end position="266"/>
    </location>
</feature>
<protein>
    <recommendedName>
        <fullName evidence="9">Odorant receptor</fullName>
    </recommendedName>
</protein>
<evidence type="ECO:0000313" key="11">
    <source>
        <dbReference type="Proteomes" id="UP001430953"/>
    </source>
</evidence>
<dbReference type="GO" id="GO:0007165">
    <property type="term" value="P:signal transduction"/>
    <property type="evidence" value="ECO:0007669"/>
    <property type="project" value="UniProtKB-KW"/>
</dbReference>
<proteinExistence type="inferred from homology"/>
<feature type="transmembrane region" description="Helical" evidence="9">
    <location>
        <begin position="26"/>
        <end position="48"/>
    </location>
</feature>
<accession>A0AAW2F831</accession>
<evidence type="ECO:0000256" key="4">
    <source>
        <dbReference type="ARBA" id="ARBA00022725"/>
    </source>
</evidence>
<dbReference type="AlphaFoldDB" id="A0AAW2F831"/>
<reference evidence="10 11" key="1">
    <citation type="submission" date="2023-03" db="EMBL/GenBank/DDBJ databases">
        <title>High recombination rates correlate with genetic variation in Cardiocondyla obscurior ants.</title>
        <authorList>
            <person name="Errbii M."/>
        </authorList>
    </citation>
    <scope>NUCLEOTIDE SEQUENCE [LARGE SCALE GENOMIC DNA]</scope>
    <source>
        <strain evidence="10">Alpha-2009</strain>
        <tissue evidence="10">Whole body</tissue>
    </source>
</reference>
<dbReference type="InterPro" id="IPR004117">
    <property type="entry name" value="7tm6_olfct_rcpt"/>
</dbReference>
<organism evidence="10 11">
    <name type="scientific">Cardiocondyla obscurior</name>
    <dbReference type="NCBI Taxonomy" id="286306"/>
    <lineage>
        <taxon>Eukaryota</taxon>
        <taxon>Metazoa</taxon>
        <taxon>Ecdysozoa</taxon>
        <taxon>Arthropoda</taxon>
        <taxon>Hexapoda</taxon>
        <taxon>Insecta</taxon>
        <taxon>Pterygota</taxon>
        <taxon>Neoptera</taxon>
        <taxon>Endopterygota</taxon>
        <taxon>Hymenoptera</taxon>
        <taxon>Apocrita</taxon>
        <taxon>Aculeata</taxon>
        <taxon>Formicoidea</taxon>
        <taxon>Formicidae</taxon>
        <taxon>Myrmicinae</taxon>
        <taxon>Cardiocondyla</taxon>
    </lineage>
</organism>
<comment type="subcellular location">
    <subcellularLocation>
        <location evidence="9">Cell membrane</location>
        <topology evidence="9">Multi-pass membrane protein</topology>
    </subcellularLocation>
    <subcellularLocation>
        <location evidence="1">Membrane</location>
        <topology evidence="1">Multi-pass membrane protein</topology>
    </subcellularLocation>
</comment>
<evidence type="ECO:0000256" key="1">
    <source>
        <dbReference type="ARBA" id="ARBA00004141"/>
    </source>
</evidence>
<dbReference type="PANTHER" id="PTHR21137:SF42">
    <property type="entry name" value="ODORANT RECEPTOR 83A"/>
    <property type="match status" value="1"/>
</dbReference>
<dbReference type="Proteomes" id="UP001430953">
    <property type="component" value="Unassembled WGS sequence"/>
</dbReference>
<evidence type="ECO:0000313" key="10">
    <source>
        <dbReference type="EMBL" id="KAL0111053.1"/>
    </source>
</evidence>
<evidence type="ECO:0000256" key="7">
    <source>
        <dbReference type="ARBA" id="ARBA00023170"/>
    </source>
</evidence>
<evidence type="ECO:0000256" key="8">
    <source>
        <dbReference type="ARBA" id="ARBA00023224"/>
    </source>
</evidence>
<keyword evidence="6 9" id="KW-0472">Membrane</keyword>